<keyword evidence="7" id="KW-0812">Transmembrane</keyword>
<dbReference type="Gene3D" id="1.10.287.130">
    <property type="match status" value="1"/>
</dbReference>
<evidence type="ECO:0000256" key="7">
    <source>
        <dbReference type="SAM" id="Phobius"/>
    </source>
</evidence>
<gene>
    <name evidence="9" type="ORF">S12H4_37513</name>
</gene>
<sequence>RNSSEQEGDSLIWEAHGDLPLIVGIQKESENQSPVLLAFDGPKILNTVIKEAGLAETFPGSCQVITNPNGGGIRPGGSFRGFWLWFDEIEVSEWAQSSLPFPIFYWLILFLVVGFTAFGGYLVWRDVSRELAIADMRSHFAASVSHELKTPLTAIRMFAEALTMGVHKRPEDQQEYLQTIISESERLTRLLNNVLDFSKIEQGTRTYRFEPTSLEKVVRTAERALAFHLNQKGFNLQVELDERIPPVPADKDAIEQAVLNLLHNAMK</sequence>
<dbReference type="InterPro" id="IPR036890">
    <property type="entry name" value="HATPase_C_sf"/>
</dbReference>
<keyword evidence="7" id="KW-0472">Membrane</keyword>
<keyword evidence="7" id="KW-1133">Transmembrane helix</keyword>
<protein>
    <recommendedName>
        <fullName evidence="2">histidine kinase</fullName>
        <ecNumber evidence="2">2.7.13.3</ecNumber>
    </recommendedName>
</protein>
<dbReference type="EMBL" id="BARW01022484">
    <property type="protein sequence ID" value="GAI99906.1"/>
    <property type="molecule type" value="Genomic_DNA"/>
</dbReference>
<keyword evidence="3" id="KW-0597">Phosphoprotein</keyword>
<dbReference type="InterPro" id="IPR003661">
    <property type="entry name" value="HisK_dim/P_dom"/>
</dbReference>
<comment type="catalytic activity">
    <reaction evidence="1">
        <text>ATP + protein L-histidine = ADP + protein N-phospho-L-histidine.</text>
        <dbReference type="EC" id="2.7.13.3"/>
    </reaction>
</comment>
<evidence type="ECO:0000256" key="1">
    <source>
        <dbReference type="ARBA" id="ARBA00000085"/>
    </source>
</evidence>
<organism evidence="9">
    <name type="scientific">marine sediment metagenome</name>
    <dbReference type="NCBI Taxonomy" id="412755"/>
    <lineage>
        <taxon>unclassified sequences</taxon>
        <taxon>metagenomes</taxon>
        <taxon>ecological metagenomes</taxon>
    </lineage>
</organism>
<feature type="non-terminal residue" evidence="9">
    <location>
        <position position="1"/>
    </location>
</feature>
<dbReference type="GO" id="GO:0000155">
    <property type="term" value="F:phosphorelay sensor kinase activity"/>
    <property type="evidence" value="ECO:0007669"/>
    <property type="project" value="InterPro"/>
</dbReference>
<proteinExistence type="predicted"/>
<accession>X1U8H3</accession>
<evidence type="ECO:0000259" key="8">
    <source>
        <dbReference type="PROSITE" id="PS50109"/>
    </source>
</evidence>
<keyword evidence="6" id="KW-0902">Two-component regulatory system</keyword>
<dbReference type="PROSITE" id="PS50109">
    <property type="entry name" value="HIS_KIN"/>
    <property type="match status" value="1"/>
</dbReference>
<dbReference type="Pfam" id="PF00512">
    <property type="entry name" value="HisKA"/>
    <property type="match status" value="1"/>
</dbReference>
<dbReference type="SMART" id="SM00388">
    <property type="entry name" value="HisKA"/>
    <property type="match status" value="1"/>
</dbReference>
<name>X1U8H3_9ZZZZ</name>
<dbReference type="EC" id="2.7.13.3" evidence="2"/>
<dbReference type="InterPro" id="IPR005467">
    <property type="entry name" value="His_kinase_dom"/>
</dbReference>
<dbReference type="CDD" id="cd00082">
    <property type="entry name" value="HisKA"/>
    <property type="match status" value="1"/>
</dbReference>
<evidence type="ECO:0000313" key="9">
    <source>
        <dbReference type="EMBL" id="GAI99906.1"/>
    </source>
</evidence>
<comment type="caution">
    <text evidence="9">The sequence shown here is derived from an EMBL/GenBank/DDBJ whole genome shotgun (WGS) entry which is preliminary data.</text>
</comment>
<reference evidence="9" key="1">
    <citation type="journal article" date="2014" name="Front. Microbiol.">
        <title>High frequency of phylogenetically diverse reductive dehalogenase-homologous genes in deep subseafloor sedimentary metagenomes.</title>
        <authorList>
            <person name="Kawai M."/>
            <person name="Futagami T."/>
            <person name="Toyoda A."/>
            <person name="Takaki Y."/>
            <person name="Nishi S."/>
            <person name="Hori S."/>
            <person name="Arai W."/>
            <person name="Tsubouchi T."/>
            <person name="Morono Y."/>
            <person name="Uchiyama I."/>
            <person name="Ito T."/>
            <person name="Fujiyama A."/>
            <person name="Inagaki F."/>
            <person name="Takami H."/>
        </authorList>
    </citation>
    <scope>NUCLEOTIDE SEQUENCE</scope>
    <source>
        <strain evidence="9">Expedition CK06-06</strain>
    </source>
</reference>
<dbReference type="InterPro" id="IPR036097">
    <property type="entry name" value="HisK_dim/P_sf"/>
</dbReference>
<dbReference type="InterPro" id="IPR050736">
    <property type="entry name" value="Sensor_HK_Regulatory"/>
</dbReference>
<dbReference type="FunFam" id="1.10.287.130:FF:000001">
    <property type="entry name" value="Two-component sensor histidine kinase"/>
    <property type="match status" value="1"/>
</dbReference>
<feature type="transmembrane region" description="Helical" evidence="7">
    <location>
        <begin position="103"/>
        <end position="124"/>
    </location>
</feature>
<dbReference type="PANTHER" id="PTHR43711:SF30">
    <property type="entry name" value="HISTIDINE KINASE"/>
    <property type="match status" value="1"/>
</dbReference>
<evidence type="ECO:0000256" key="2">
    <source>
        <dbReference type="ARBA" id="ARBA00012438"/>
    </source>
</evidence>
<evidence type="ECO:0000256" key="5">
    <source>
        <dbReference type="ARBA" id="ARBA00022777"/>
    </source>
</evidence>
<dbReference type="AlphaFoldDB" id="X1U8H3"/>
<dbReference type="SUPFAM" id="SSF55874">
    <property type="entry name" value="ATPase domain of HSP90 chaperone/DNA topoisomerase II/histidine kinase"/>
    <property type="match status" value="1"/>
</dbReference>
<evidence type="ECO:0000256" key="3">
    <source>
        <dbReference type="ARBA" id="ARBA00022553"/>
    </source>
</evidence>
<evidence type="ECO:0000256" key="6">
    <source>
        <dbReference type="ARBA" id="ARBA00023012"/>
    </source>
</evidence>
<dbReference type="Gene3D" id="3.30.565.10">
    <property type="entry name" value="Histidine kinase-like ATPase, C-terminal domain"/>
    <property type="match status" value="1"/>
</dbReference>
<keyword evidence="4" id="KW-0808">Transferase</keyword>
<keyword evidence="5" id="KW-0418">Kinase</keyword>
<feature type="domain" description="Histidine kinase" evidence="8">
    <location>
        <begin position="143"/>
        <end position="267"/>
    </location>
</feature>
<evidence type="ECO:0000256" key="4">
    <source>
        <dbReference type="ARBA" id="ARBA00022679"/>
    </source>
</evidence>
<dbReference type="SUPFAM" id="SSF47384">
    <property type="entry name" value="Homodimeric domain of signal transducing histidine kinase"/>
    <property type="match status" value="1"/>
</dbReference>
<dbReference type="PANTHER" id="PTHR43711">
    <property type="entry name" value="TWO-COMPONENT HISTIDINE KINASE"/>
    <property type="match status" value="1"/>
</dbReference>
<feature type="non-terminal residue" evidence="9">
    <location>
        <position position="267"/>
    </location>
</feature>